<dbReference type="AlphaFoldDB" id="A0AAU8CY12"/>
<evidence type="ECO:0000313" key="1">
    <source>
        <dbReference type="EMBL" id="XCG50849.1"/>
    </source>
</evidence>
<organism evidence="1">
    <name type="scientific">Mesorhizobium sp. WSM2240</name>
    <dbReference type="NCBI Taxonomy" id="3228851"/>
    <lineage>
        <taxon>Bacteria</taxon>
        <taxon>Pseudomonadati</taxon>
        <taxon>Pseudomonadota</taxon>
        <taxon>Alphaproteobacteria</taxon>
        <taxon>Hyphomicrobiales</taxon>
        <taxon>Phyllobacteriaceae</taxon>
        <taxon>Mesorhizobium</taxon>
    </lineage>
</organism>
<keyword evidence="1" id="KW-0378">Hydrolase</keyword>
<dbReference type="Gene3D" id="3.40.50.1820">
    <property type="entry name" value="alpha/beta hydrolase"/>
    <property type="match status" value="1"/>
</dbReference>
<protein>
    <submittedName>
        <fullName evidence="1">Alpha/beta hydrolase</fullName>
    </submittedName>
</protein>
<proteinExistence type="predicted"/>
<sequence>MTITEQTLKPPSRLLFALELRTLPEFGGFIAALPLLTALAPRGDGHPVMVLPGLITGDSVTLPLRMFLRSKGYATFGWEQGRNFGPRPGVEEKMLDRVKQLADTHGRRVSLVGWSLGGIYARQLAKVAPDEVRSVITLGSPFSGDPRHTNAWRLYERKSGHKVDDRESHLGGPLGLPPPVPTTAIFSRSDGICAWQNCVERESAIAENIEVHASHCGLGHHPAAVFAVSDRLAQPEGQWKPFDRSGARALLFPDPKRGPG</sequence>
<dbReference type="InterPro" id="IPR029058">
    <property type="entry name" value="AB_hydrolase_fold"/>
</dbReference>
<name>A0AAU8CY12_9HYPH</name>
<accession>A0AAU8CY12</accession>
<dbReference type="SUPFAM" id="SSF53474">
    <property type="entry name" value="alpha/beta-Hydrolases"/>
    <property type="match status" value="1"/>
</dbReference>
<gene>
    <name evidence="1" type="ORF">ABVK50_10385</name>
</gene>
<dbReference type="RefSeq" id="WP_353641641.1">
    <property type="nucleotide sequence ID" value="NZ_CP159253.1"/>
</dbReference>
<dbReference type="GO" id="GO:0016787">
    <property type="term" value="F:hydrolase activity"/>
    <property type="evidence" value="ECO:0007669"/>
    <property type="project" value="UniProtKB-KW"/>
</dbReference>
<dbReference type="EMBL" id="CP159253">
    <property type="protein sequence ID" value="XCG50849.1"/>
    <property type="molecule type" value="Genomic_DNA"/>
</dbReference>
<reference evidence="1" key="1">
    <citation type="submission" date="2024-06" db="EMBL/GenBank/DDBJ databases">
        <title>Mesorhizobium karijinii sp. nov., a symbiont of the iconic Swainsona formosa from arid Australia.</title>
        <authorList>
            <person name="Hill Y.J."/>
            <person name="Watkin E.L.J."/>
            <person name="O'Hara G.W."/>
            <person name="Terpolilli J."/>
            <person name="Tye M.L."/>
            <person name="Kohlmeier M.G."/>
        </authorList>
    </citation>
    <scope>NUCLEOTIDE SEQUENCE</scope>
    <source>
        <strain evidence="1">WSM2240</strain>
    </source>
</reference>